<dbReference type="InterPro" id="IPR008910">
    <property type="entry name" value="MSC_TM_helix"/>
</dbReference>
<protein>
    <recommendedName>
        <fullName evidence="7">Small-conductance mechanosensitive channel</fullName>
    </recommendedName>
</protein>
<keyword evidence="7" id="KW-0997">Cell inner membrane</keyword>
<keyword evidence="4 7" id="KW-0812">Transmembrane</keyword>
<feature type="region of interest" description="Disordered" evidence="8">
    <location>
        <begin position="409"/>
        <end position="463"/>
    </location>
</feature>
<feature type="transmembrane region" description="Helical" evidence="7">
    <location>
        <begin position="188"/>
        <end position="208"/>
    </location>
</feature>
<comment type="function">
    <text evidence="7">Mechanosensitive channel that participates in the regulation of osmotic pressure changes within the cell, opening in response to stretch forces in the membrane lipid bilayer, without the need for other proteins. Contributes to normal resistance to hypoosmotic shock. Forms an ion channel of 1.0 nanosiemens conductance with a slight preference for anions.</text>
</comment>
<dbReference type="Proteomes" id="UP001208690">
    <property type="component" value="Unassembled WGS sequence"/>
</dbReference>
<dbReference type="Pfam" id="PF04972">
    <property type="entry name" value="BON"/>
    <property type="match status" value="1"/>
</dbReference>
<keyword evidence="9" id="KW-0732">Signal</keyword>
<dbReference type="InterPro" id="IPR011066">
    <property type="entry name" value="MscS_channel_C_sf"/>
</dbReference>
<evidence type="ECO:0000256" key="1">
    <source>
        <dbReference type="ARBA" id="ARBA00004651"/>
    </source>
</evidence>
<dbReference type="Gene3D" id="3.30.70.100">
    <property type="match status" value="1"/>
</dbReference>
<evidence type="ECO:0000256" key="7">
    <source>
        <dbReference type="RuleBase" id="RU369025"/>
    </source>
</evidence>
<dbReference type="InterPro" id="IPR023408">
    <property type="entry name" value="MscS_beta-dom_sf"/>
</dbReference>
<evidence type="ECO:0000256" key="3">
    <source>
        <dbReference type="ARBA" id="ARBA00022475"/>
    </source>
</evidence>
<evidence type="ECO:0000256" key="8">
    <source>
        <dbReference type="SAM" id="MobiDB-lite"/>
    </source>
</evidence>
<feature type="domain" description="BON" evidence="10">
    <location>
        <begin position="58"/>
        <end position="124"/>
    </location>
</feature>
<dbReference type="Pfam" id="PF00924">
    <property type="entry name" value="MS_channel_2nd"/>
    <property type="match status" value="1"/>
</dbReference>
<comment type="caution">
    <text evidence="11">The sequence shown here is derived from an EMBL/GenBank/DDBJ whole genome shotgun (WGS) entry which is preliminary data.</text>
</comment>
<evidence type="ECO:0000313" key="12">
    <source>
        <dbReference type="Proteomes" id="UP001208690"/>
    </source>
</evidence>
<comment type="caution">
    <text evidence="7">Lacks conserved residue(s) required for the propagation of feature annotation.</text>
</comment>
<sequence length="463" mass="49699">MVSSTVAVVRRRLAWLVVCGAVLAAGAAFDAAAQTREAPTQAEPISTEQQVDIEPVAADDRIADRIARILRATGWYRDVAVEVDEGVAFLDGVSETEAQRTWAQNLAAKTTGVVAVVNRIQVDNTVEWSFDPALAELNRLVQDTVAALPLFILAVLVLPLAWYAAKLVARLVRWLLGARVPSPFLRSVISRIVAFPVFLVGLYIVLQVAGLTQLALSLVGGAGVVGIVIGFAFRDIVENFLASLILSVRRPFQRGDFIEVAGLSGTVKSMTTRSTLLSSVEGNQIHIPNATVFKNVIENFTSSPSRRGDFVVGVGYDAAVPEVQSIVLECLQSHPAVLADPEPMVLVDELGASTVNIRTYYWYNGHIISPIKLKSALLRTVKTALMTAGVSLPDEAREVIFPQGVHVITGTEASPPPAPDEDLRTPGPPEPDATESEGDLLTETGPDEEIVTDDTEPDLLGSR</sequence>
<dbReference type="InterPro" id="IPR045275">
    <property type="entry name" value="MscS_archaea/bacteria_type"/>
</dbReference>
<dbReference type="InterPro" id="IPR007055">
    <property type="entry name" value="BON_dom"/>
</dbReference>
<dbReference type="Gene3D" id="1.10.287.1260">
    <property type="match status" value="1"/>
</dbReference>
<evidence type="ECO:0000256" key="9">
    <source>
        <dbReference type="SAM" id="SignalP"/>
    </source>
</evidence>
<dbReference type="EMBL" id="JALIEB010000010">
    <property type="protein sequence ID" value="MCV3272763.1"/>
    <property type="molecule type" value="Genomic_DNA"/>
</dbReference>
<organism evidence="11 12">
    <name type="scientific">Roseobacter sinensis</name>
    <dbReference type="NCBI Taxonomy" id="2931391"/>
    <lineage>
        <taxon>Bacteria</taxon>
        <taxon>Pseudomonadati</taxon>
        <taxon>Pseudomonadota</taxon>
        <taxon>Alphaproteobacteria</taxon>
        <taxon>Rhodobacterales</taxon>
        <taxon>Roseobacteraceae</taxon>
        <taxon>Roseobacter</taxon>
    </lineage>
</organism>
<keyword evidence="7" id="KW-0407">Ion channel</keyword>
<keyword evidence="6 7" id="KW-0472">Membrane</keyword>
<evidence type="ECO:0000259" key="10">
    <source>
        <dbReference type="PROSITE" id="PS50914"/>
    </source>
</evidence>
<keyword evidence="5 7" id="KW-1133">Transmembrane helix</keyword>
<dbReference type="InterPro" id="IPR049278">
    <property type="entry name" value="MS_channel_C"/>
</dbReference>
<evidence type="ECO:0000313" key="11">
    <source>
        <dbReference type="EMBL" id="MCV3272763.1"/>
    </source>
</evidence>
<dbReference type="SUPFAM" id="SSF50182">
    <property type="entry name" value="Sm-like ribonucleoproteins"/>
    <property type="match status" value="1"/>
</dbReference>
<reference evidence="11 12" key="1">
    <citation type="submission" date="2022-04" db="EMBL/GenBank/DDBJ databases">
        <title>Roseobacter sp. WL0113 is a bacterium isolated from neritic sediment.</title>
        <authorList>
            <person name="Wang L."/>
            <person name="He W."/>
            <person name="Zhang D.-F."/>
        </authorList>
    </citation>
    <scope>NUCLEOTIDE SEQUENCE [LARGE SCALE GENOMIC DNA]</scope>
    <source>
        <strain evidence="11 12">WL0113</strain>
    </source>
</reference>
<keyword evidence="7" id="KW-0813">Transport</keyword>
<dbReference type="InterPro" id="IPR011014">
    <property type="entry name" value="MscS_channel_TM-2"/>
</dbReference>
<gene>
    <name evidence="11" type="ORF">MUB52_15120</name>
</gene>
<evidence type="ECO:0000256" key="4">
    <source>
        <dbReference type="ARBA" id="ARBA00022692"/>
    </source>
</evidence>
<dbReference type="PANTHER" id="PTHR30221:SF1">
    <property type="entry name" value="SMALL-CONDUCTANCE MECHANOSENSITIVE CHANNEL"/>
    <property type="match status" value="1"/>
</dbReference>
<dbReference type="Gene3D" id="2.30.30.60">
    <property type="match status" value="1"/>
</dbReference>
<keyword evidence="12" id="KW-1185">Reference proteome</keyword>
<feature type="chain" id="PRO_5047057039" description="Small-conductance mechanosensitive channel" evidence="9">
    <location>
        <begin position="25"/>
        <end position="463"/>
    </location>
</feature>
<dbReference type="PANTHER" id="PTHR30221">
    <property type="entry name" value="SMALL-CONDUCTANCE MECHANOSENSITIVE CHANNEL"/>
    <property type="match status" value="1"/>
</dbReference>
<comment type="similarity">
    <text evidence="2 7">Belongs to the MscS (TC 1.A.23) family.</text>
</comment>
<dbReference type="Pfam" id="PF05552">
    <property type="entry name" value="MS_channel_1st_1"/>
    <property type="match status" value="1"/>
</dbReference>
<feature type="transmembrane region" description="Helical" evidence="7">
    <location>
        <begin position="146"/>
        <end position="168"/>
    </location>
</feature>
<dbReference type="RefSeq" id="WP_263845083.1">
    <property type="nucleotide sequence ID" value="NZ_JALIEB010000010.1"/>
</dbReference>
<keyword evidence="3" id="KW-1003">Cell membrane</keyword>
<dbReference type="SUPFAM" id="SSF82689">
    <property type="entry name" value="Mechanosensitive channel protein MscS (YggB), C-terminal domain"/>
    <property type="match status" value="1"/>
</dbReference>
<evidence type="ECO:0000256" key="6">
    <source>
        <dbReference type="ARBA" id="ARBA00023136"/>
    </source>
</evidence>
<feature type="signal peptide" evidence="9">
    <location>
        <begin position="1"/>
        <end position="24"/>
    </location>
</feature>
<dbReference type="InterPro" id="IPR010920">
    <property type="entry name" value="LSM_dom_sf"/>
</dbReference>
<evidence type="ECO:0000256" key="2">
    <source>
        <dbReference type="ARBA" id="ARBA00008017"/>
    </source>
</evidence>
<comment type="subunit">
    <text evidence="7">Homoheptamer.</text>
</comment>
<feature type="transmembrane region" description="Helical" evidence="7">
    <location>
        <begin position="214"/>
        <end position="233"/>
    </location>
</feature>
<name>A0ABT3BGR5_9RHOB</name>
<dbReference type="Pfam" id="PF21082">
    <property type="entry name" value="MS_channel_3rd"/>
    <property type="match status" value="1"/>
</dbReference>
<dbReference type="Gene3D" id="3.30.1340.30">
    <property type="match status" value="1"/>
</dbReference>
<keyword evidence="7" id="KW-0406">Ion transport</keyword>
<comment type="subcellular location">
    <subcellularLocation>
        <location evidence="7">Cell inner membrane</location>
        <topology evidence="7">Multi-pass membrane protein</topology>
    </subcellularLocation>
    <subcellularLocation>
        <location evidence="1">Cell membrane</location>
        <topology evidence="1">Multi-pass membrane protein</topology>
    </subcellularLocation>
</comment>
<dbReference type="SUPFAM" id="SSF82861">
    <property type="entry name" value="Mechanosensitive channel protein MscS (YggB), transmembrane region"/>
    <property type="match status" value="1"/>
</dbReference>
<feature type="compositionally biased region" description="Acidic residues" evidence="8">
    <location>
        <begin position="432"/>
        <end position="457"/>
    </location>
</feature>
<dbReference type="InterPro" id="IPR006685">
    <property type="entry name" value="MscS_channel_2nd"/>
</dbReference>
<proteinExistence type="inferred from homology"/>
<evidence type="ECO:0000256" key="5">
    <source>
        <dbReference type="ARBA" id="ARBA00022989"/>
    </source>
</evidence>
<dbReference type="PROSITE" id="PS50914">
    <property type="entry name" value="BON"/>
    <property type="match status" value="1"/>
</dbReference>
<accession>A0ABT3BGR5</accession>